<dbReference type="RefSeq" id="WP_163830179.1">
    <property type="nucleotide sequence ID" value="NZ_JAAGUZ010000102.1"/>
</dbReference>
<feature type="compositionally biased region" description="Basic and acidic residues" evidence="1">
    <location>
        <begin position="155"/>
        <end position="187"/>
    </location>
</feature>
<feature type="transmembrane region" description="Helical" evidence="2">
    <location>
        <begin position="7"/>
        <end position="29"/>
    </location>
</feature>
<protein>
    <submittedName>
        <fullName evidence="3">Uncharacterized protein</fullName>
    </submittedName>
</protein>
<accession>A0A6P1DAM1</accession>
<keyword evidence="2" id="KW-0812">Transmembrane</keyword>
<feature type="transmembrane region" description="Helical" evidence="2">
    <location>
        <begin position="132"/>
        <end position="153"/>
    </location>
</feature>
<evidence type="ECO:0000256" key="1">
    <source>
        <dbReference type="SAM" id="MobiDB-lite"/>
    </source>
</evidence>
<feature type="compositionally biased region" description="Basic and acidic residues" evidence="1">
    <location>
        <begin position="384"/>
        <end position="398"/>
    </location>
</feature>
<name>A0A6P1DAM1_9NOCA</name>
<feature type="transmembrane region" description="Helical" evidence="2">
    <location>
        <begin position="99"/>
        <end position="120"/>
    </location>
</feature>
<reference evidence="3 4" key="1">
    <citation type="submission" date="2020-01" db="EMBL/GenBank/DDBJ databases">
        <title>Genetics and antimicrobial susceptibilities of Nocardia species isolated from the soil; a comparison with species isolated from humans.</title>
        <authorList>
            <person name="Carrasco G."/>
            <person name="Monzon S."/>
            <person name="Sansegundo M."/>
            <person name="Garcia E."/>
            <person name="Garrido N."/>
            <person name="Medina M.J."/>
            <person name="Villalon P."/>
            <person name="Ramirez-Arocha A.C."/>
            <person name="Jimenez P."/>
            <person name="Cuesta I."/>
            <person name="Valdezate S."/>
        </authorList>
    </citation>
    <scope>NUCLEOTIDE SEQUENCE [LARGE SCALE GENOMIC DNA]</scope>
    <source>
        <strain evidence="3 4">CNM20110639</strain>
    </source>
</reference>
<dbReference type="Proteomes" id="UP000468928">
    <property type="component" value="Unassembled WGS sequence"/>
</dbReference>
<feature type="region of interest" description="Disordered" evidence="1">
    <location>
        <begin position="153"/>
        <end position="202"/>
    </location>
</feature>
<evidence type="ECO:0000313" key="4">
    <source>
        <dbReference type="Proteomes" id="UP000468928"/>
    </source>
</evidence>
<gene>
    <name evidence="3" type="ORF">GV789_25560</name>
</gene>
<sequence length="398" mass="40591">MAGERNGFLLLGGVASIGAGALHLFAAGLHTEHTTLARLMVVLAAAQCAAGLLASLSARKAMPVMVIGVNLIAVGIWGYTRFAGLPWPDGLGAAEAPQFLDSACAALGVLAIAGVTIALVRPGASLPMASTATAAGLAGVLAVAAMLGGAGHVHSHGDGGDHTHAAAGGDHSHGGDDHSHGGDDHGTGDAWPRPWDPATPIDVSGVPGATPAQEQRATALIRSTLDQLPAFADVESIGALGFRSIGDSATGYEHYINTGYIRDDRFLDAAYPESLVYRVDGTERTLVSAMYIAKDKEIDDPELADYGGPLMQWHVHDNLCWTRGDNGPVVAGVTDAEGNCPPNSVNPGAGNPMVHVWITAHQCGPFAALEGHGAGQAASAPGGRRTDTCAHDHSGGHR</sequence>
<feature type="transmembrane region" description="Helical" evidence="2">
    <location>
        <begin position="61"/>
        <end position="79"/>
    </location>
</feature>
<dbReference type="AlphaFoldDB" id="A0A6P1DAM1"/>
<organism evidence="3 4">
    <name type="scientific">Nocardia cyriacigeorgica</name>
    <dbReference type="NCBI Taxonomy" id="135487"/>
    <lineage>
        <taxon>Bacteria</taxon>
        <taxon>Bacillati</taxon>
        <taxon>Actinomycetota</taxon>
        <taxon>Actinomycetes</taxon>
        <taxon>Mycobacteriales</taxon>
        <taxon>Nocardiaceae</taxon>
        <taxon>Nocardia</taxon>
    </lineage>
</organism>
<keyword evidence="2" id="KW-0472">Membrane</keyword>
<feature type="transmembrane region" description="Helical" evidence="2">
    <location>
        <begin position="35"/>
        <end position="54"/>
    </location>
</feature>
<proteinExistence type="predicted"/>
<keyword evidence="2" id="KW-1133">Transmembrane helix</keyword>
<feature type="region of interest" description="Disordered" evidence="1">
    <location>
        <begin position="372"/>
        <end position="398"/>
    </location>
</feature>
<dbReference type="EMBL" id="JAAGUZ010000102">
    <property type="protein sequence ID" value="NEW47775.1"/>
    <property type="molecule type" value="Genomic_DNA"/>
</dbReference>
<evidence type="ECO:0000256" key="2">
    <source>
        <dbReference type="SAM" id="Phobius"/>
    </source>
</evidence>
<evidence type="ECO:0000313" key="3">
    <source>
        <dbReference type="EMBL" id="NEW47775.1"/>
    </source>
</evidence>
<comment type="caution">
    <text evidence="3">The sequence shown here is derived from an EMBL/GenBank/DDBJ whole genome shotgun (WGS) entry which is preliminary data.</text>
</comment>